<protein>
    <submittedName>
        <fullName evidence="1">Uncharacterized protein</fullName>
    </submittedName>
</protein>
<accession>A0A0E9VFD0</accession>
<dbReference type="EMBL" id="GBXM01032684">
    <property type="protein sequence ID" value="JAH75893.1"/>
    <property type="molecule type" value="Transcribed_RNA"/>
</dbReference>
<reference evidence="1" key="1">
    <citation type="submission" date="2014-11" db="EMBL/GenBank/DDBJ databases">
        <authorList>
            <person name="Amaro Gonzalez C."/>
        </authorList>
    </citation>
    <scope>NUCLEOTIDE SEQUENCE</scope>
</reference>
<name>A0A0E9VFD0_ANGAN</name>
<reference evidence="1" key="2">
    <citation type="journal article" date="2015" name="Fish Shellfish Immunol.">
        <title>Early steps in the European eel (Anguilla anguilla)-Vibrio vulnificus interaction in the gills: Role of the RtxA13 toxin.</title>
        <authorList>
            <person name="Callol A."/>
            <person name="Pajuelo D."/>
            <person name="Ebbesson L."/>
            <person name="Teles M."/>
            <person name="MacKenzie S."/>
            <person name="Amaro C."/>
        </authorList>
    </citation>
    <scope>NUCLEOTIDE SEQUENCE</scope>
</reference>
<proteinExistence type="predicted"/>
<sequence>MWRSRFCIFVVYLVMSIVQSRTPLKMSQLLLA</sequence>
<dbReference type="AlphaFoldDB" id="A0A0E9VFD0"/>
<evidence type="ECO:0000313" key="1">
    <source>
        <dbReference type="EMBL" id="JAH75893.1"/>
    </source>
</evidence>
<organism evidence="1">
    <name type="scientific">Anguilla anguilla</name>
    <name type="common">European freshwater eel</name>
    <name type="synonym">Muraena anguilla</name>
    <dbReference type="NCBI Taxonomy" id="7936"/>
    <lineage>
        <taxon>Eukaryota</taxon>
        <taxon>Metazoa</taxon>
        <taxon>Chordata</taxon>
        <taxon>Craniata</taxon>
        <taxon>Vertebrata</taxon>
        <taxon>Euteleostomi</taxon>
        <taxon>Actinopterygii</taxon>
        <taxon>Neopterygii</taxon>
        <taxon>Teleostei</taxon>
        <taxon>Anguilliformes</taxon>
        <taxon>Anguillidae</taxon>
        <taxon>Anguilla</taxon>
    </lineage>
</organism>